<name>A0A098C274_9BACT</name>
<sequence length="98" mass="11745">MAWLKLLRKILADFPGSFVLGEVRAKTRHSSYANTLGDIFLKNLFIKCFWWALKNKEFDFFKFLRGMIMCFLHSVPKTFYFKIEKNNKTYIMITTFNL</sequence>
<protein>
    <submittedName>
        <fullName evidence="1">Uncharacterized protein</fullName>
    </submittedName>
</protein>
<reference evidence="1 2" key="1">
    <citation type="submission" date="2014-08" db="EMBL/GenBank/DDBJ databases">
        <authorList>
            <person name="Wibberg D."/>
        </authorList>
    </citation>
    <scope>NUCLEOTIDE SEQUENCE [LARGE SCALE GENOMIC DNA]</scope>
    <source>
        <strain evidence="2">ING2-E5B</strain>
    </source>
</reference>
<evidence type="ECO:0000313" key="2">
    <source>
        <dbReference type="Proteomes" id="UP000032417"/>
    </source>
</evidence>
<evidence type="ECO:0000313" key="1">
    <source>
        <dbReference type="EMBL" id="CEA16999.1"/>
    </source>
</evidence>
<dbReference type="Proteomes" id="UP000032417">
    <property type="component" value="Chromosome 1"/>
</dbReference>
<dbReference type="EMBL" id="LN515532">
    <property type="protein sequence ID" value="CEA16999.1"/>
    <property type="molecule type" value="Genomic_DNA"/>
</dbReference>
<dbReference type="HOGENOM" id="CLU_2331342_0_0_10"/>
<organism evidence="1 2">
    <name type="scientific">Fermentimonas caenicola</name>
    <dbReference type="NCBI Taxonomy" id="1562970"/>
    <lineage>
        <taxon>Bacteria</taxon>
        <taxon>Pseudomonadati</taxon>
        <taxon>Bacteroidota</taxon>
        <taxon>Bacteroidia</taxon>
        <taxon>Bacteroidales</taxon>
        <taxon>Dysgonomonadaceae</taxon>
        <taxon>Fermentimonas</taxon>
    </lineage>
</organism>
<accession>A0A098C274</accession>
<dbReference type="OrthoDB" id="1429891at2"/>
<keyword evidence="2" id="KW-1185">Reference proteome</keyword>
<dbReference type="KEGG" id="pbt:ING2E5B_2272"/>
<proteinExistence type="predicted"/>
<dbReference type="AlphaFoldDB" id="A0A098C274"/>
<dbReference type="STRING" id="1562970.ING2E5B_2272"/>
<gene>
    <name evidence="1" type="ORF">ING2E5B_2272</name>
</gene>